<comment type="caution">
    <text evidence="2">The sequence shown here is derived from an EMBL/GenBank/DDBJ whole genome shotgun (WGS) entry which is preliminary data.</text>
</comment>
<evidence type="ECO:0000313" key="3">
    <source>
        <dbReference type="Proteomes" id="UP000564573"/>
    </source>
</evidence>
<feature type="transmembrane region" description="Helical" evidence="1">
    <location>
        <begin position="85"/>
        <end position="105"/>
    </location>
</feature>
<keyword evidence="3" id="KW-1185">Reference proteome</keyword>
<name>A0A839XNL1_9PSEU</name>
<feature type="transmembrane region" description="Helical" evidence="1">
    <location>
        <begin position="20"/>
        <end position="40"/>
    </location>
</feature>
<dbReference type="InterPro" id="IPR036259">
    <property type="entry name" value="MFS_trans_sf"/>
</dbReference>
<protein>
    <recommendedName>
        <fullName evidence="4">MFS transporter</fullName>
    </recommendedName>
</protein>
<keyword evidence="1" id="KW-1133">Transmembrane helix</keyword>
<reference evidence="2 3" key="1">
    <citation type="submission" date="2020-08" db="EMBL/GenBank/DDBJ databases">
        <title>Sequencing the genomes of 1000 actinobacteria strains.</title>
        <authorList>
            <person name="Klenk H.-P."/>
        </authorList>
    </citation>
    <scope>NUCLEOTIDE SEQUENCE [LARGE SCALE GENOMIC DNA]</scope>
    <source>
        <strain evidence="2 3">DSM 45267</strain>
    </source>
</reference>
<evidence type="ECO:0000313" key="2">
    <source>
        <dbReference type="EMBL" id="MBB3664331.1"/>
    </source>
</evidence>
<dbReference type="Gene3D" id="1.20.1250.20">
    <property type="entry name" value="MFS general substrate transporter like domains"/>
    <property type="match status" value="1"/>
</dbReference>
<feature type="transmembrane region" description="Helical" evidence="1">
    <location>
        <begin position="61"/>
        <end position="79"/>
    </location>
</feature>
<evidence type="ECO:0008006" key="4">
    <source>
        <dbReference type="Google" id="ProtNLM"/>
    </source>
</evidence>
<proteinExistence type="predicted"/>
<gene>
    <name evidence="2" type="ORF">FB384_003235</name>
</gene>
<organism evidence="2 3">
    <name type="scientific">Prauserella sediminis</name>
    <dbReference type="NCBI Taxonomy" id="577680"/>
    <lineage>
        <taxon>Bacteria</taxon>
        <taxon>Bacillati</taxon>
        <taxon>Actinomycetota</taxon>
        <taxon>Actinomycetes</taxon>
        <taxon>Pseudonocardiales</taxon>
        <taxon>Pseudonocardiaceae</taxon>
        <taxon>Prauserella</taxon>
        <taxon>Prauserella salsuginis group</taxon>
    </lineage>
</organism>
<keyword evidence="1" id="KW-0472">Membrane</keyword>
<dbReference type="AlphaFoldDB" id="A0A839XNL1"/>
<evidence type="ECO:0000256" key="1">
    <source>
        <dbReference type="SAM" id="Phobius"/>
    </source>
</evidence>
<dbReference type="SUPFAM" id="SSF103473">
    <property type="entry name" value="MFS general substrate transporter"/>
    <property type="match status" value="1"/>
</dbReference>
<sequence>MAAAGFPPIVGGLAQPGAGAWFVGGALAALGHGMTVYNIVQVSYRQAICPDRLLGRVTAGIRFLAWGTAPVGALGGGVLGETIGLRATVWVFAGITLGAAVLLVLSPLRTAGTPAERAPDAAARPGS</sequence>
<keyword evidence="1" id="KW-0812">Transmembrane</keyword>
<dbReference type="Proteomes" id="UP000564573">
    <property type="component" value="Unassembled WGS sequence"/>
</dbReference>
<dbReference type="RefSeq" id="WP_183783966.1">
    <property type="nucleotide sequence ID" value="NZ_JACIBS010000001.1"/>
</dbReference>
<dbReference type="EMBL" id="JACIBS010000001">
    <property type="protein sequence ID" value="MBB3664331.1"/>
    <property type="molecule type" value="Genomic_DNA"/>
</dbReference>
<accession>A0A839XNL1</accession>